<reference evidence="3" key="1">
    <citation type="submission" date="2017-01" db="EMBL/GenBank/DDBJ databases">
        <title>Comparative genomics of anhydrobiosis in the tardigrade Hypsibius dujardini.</title>
        <authorList>
            <person name="Yoshida Y."/>
            <person name="Koutsovoulos G."/>
            <person name="Laetsch D."/>
            <person name="Stevens L."/>
            <person name="Kumar S."/>
            <person name="Horikawa D."/>
            <person name="Ishino K."/>
            <person name="Komine S."/>
            <person name="Tomita M."/>
            <person name="Blaxter M."/>
            <person name="Arakawa K."/>
        </authorList>
    </citation>
    <scope>NUCLEOTIDE SEQUENCE [LARGE SCALE GENOMIC DNA]</scope>
    <source>
        <strain evidence="3">Z151</strain>
    </source>
</reference>
<proteinExistence type="predicted"/>
<comment type="caution">
    <text evidence="2">The sequence shown here is derived from an EMBL/GenBank/DDBJ whole genome shotgun (WGS) entry which is preliminary data.</text>
</comment>
<dbReference type="EMBL" id="MTYJ01000063">
    <property type="protein sequence ID" value="OQV17273.1"/>
    <property type="molecule type" value="Genomic_DNA"/>
</dbReference>
<feature type="compositionally biased region" description="Basic residues" evidence="1">
    <location>
        <begin position="79"/>
        <end position="93"/>
    </location>
</feature>
<gene>
    <name evidence="2" type="ORF">BV898_08671</name>
</gene>
<sequence>MPSTSSSGPPIVPVNTRGQKRKASDSKIVKRKGAQKMSSGEITGGDLVGDEPNLVETAGVERKKKQGRLGQSISVLTGKRARYRPKNPTRRPGRPPNPKVKLDLESGAVHNFFGPAFTIKRSKRFGKGKAISSASFVWLSFWTDEEKRQLIEAVTAHGADCDPNVLLKFIPTRSIQDVKGFMALLRTNGRKVVLSAEYSLSCGMSAADVMRCRDPFVRIPVGSMAAVTGPFHDTMKQAFLDAVETEEFTNEIVDPGTLDFDRIYRLLAHCLLPDTTVASLRETCSRHDLILLRDLLSRLSDIVSGAIDRQDELATVLRSRQLLQTTGAPPFTTEVPPGDAGPAAQAIACLPEGNPLRLRPVDLMLSEGMAPAGILAPPEEQVHREVAPPLDESFDLEMSDQN</sequence>
<feature type="region of interest" description="Disordered" evidence="1">
    <location>
        <begin position="79"/>
        <end position="101"/>
    </location>
</feature>
<dbReference type="AlphaFoldDB" id="A0A1W0WQ44"/>
<protein>
    <submittedName>
        <fullName evidence="2">Uncharacterized protein</fullName>
    </submittedName>
</protein>
<dbReference type="OrthoDB" id="10616546at2759"/>
<organism evidence="2 3">
    <name type="scientific">Hypsibius exemplaris</name>
    <name type="common">Freshwater tardigrade</name>
    <dbReference type="NCBI Taxonomy" id="2072580"/>
    <lineage>
        <taxon>Eukaryota</taxon>
        <taxon>Metazoa</taxon>
        <taxon>Ecdysozoa</taxon>
        <taxon>Tardigrada</taxon>
        <taxon>Eutardigrada</taxon>
        <taxon>Parachela</taxon>
        <taxon>Hypsibioidea</taxon>
        <taxon>Hypsibiidae</taxon>
        <taxon>Hypsibius</taxon>
    </lineage>
</organism>
<keyword evidence="3" id="KW-1185">Reference proteome</keyword>
<evidence type="ECO:0000313" key="2">
    <source>
        <dbReference type="EMBL" id="OQV17273.1"/>
    </source>
</evidence>
<dbReference type="Proteomes" id="UP000192578">
    <property type="component" value="Unassembled WGS sequence"/>
</dbReference>
<dbReference type="InterPro" id="IPR001005">
    <property type="entry name" value="SANT/Myb"/>
</dbReference>
<feature type="region of interest" description="Disordered" evidence="1">
    <location>
        <begin position="1"/>
        <end position="53"/>
    </location>
</feature>
<accession>A0A1W0WQ44</accession>
<dbReference type="CDD" id="cd00167">
    <property type="entry name" value="SANT"/>
    <property type="match status" value="1"/>
</dbReference>
<name>A0A1W0WQ44_HYPEX</name>
<evidence type="ECO:0000313" key="3">
    <source>
        <dbReference type="Proteomes" id="UP000192578"/>
    </source>
</evidence>
<evidence type="ECO:0000256" key="1">
    <source>
        <dbReference type="SAM" id="MobiDB-lite"/>
    </source>
</evidence>